<evidence type="ECO:0000256" key="2">
    <source>
        <dbReference type="SAM" id="MobiDB-lite"/>
    </source>
</evidence>
<evidence type="ECO:0000256" key="1">
    <source>
        <dbReference type="SAM" id="Coils"/>
    </source>
</evidence>
<feature type="domain" description="DUF4139" evidence="3">
    <location>
        <begin position="327"/>
        <end position="732"/>
    </location>
</feature>
<dbReference type="InterPro" id="IPR011935">
    <property type="entry name" value="CHP02231"/>
</dbReference>
<feature type="compositionally biased region" description="Basic and acidic residues" evidence="2">
    <location>
        <begin position="135"/>
        <end position="147"/>
    </location>
</feature>
<dbReference type="NCBIfam" id="TIGR02231">
    <property type="entry name" value="mucoidy inhibitor MuiA family protein"/>
    <property type="match status" value="1"/>
</dbReference>
<feature type="coiled-coil region" evidence="1">
    <location>
        <begin position="205"/>
        <end position="232"/>
    </location>
</feature>
<evidence type="ECO:0000259" key="3">
    <source>
        <dbReference type="Pfam" id="PF13598"/>
    </source>
</evidence>
<dbReference type="PANTHER" id="PTHR31005:SF8">
    <property type="entry name" value="DUF4139 DOMAIN-CONTAINING PROTEIN"/>
    <property type="match status" value="1"/>
</dbReference>
<dbReference type="EMBL" id="DF143915">
    <property type="protein sequence ID" value="GAA54701.1"/>
    <property type="molecule type" value="Genomic_DNA"/>
</dbReference>
<gene>
    <name evidence="4" type="ORF">CLF_104998</name>
</gene>
<organism evidence="4 5">
    <name type="scientific">Clonorchis sinensis</name>
    <name type="common">Chinese liver fluke</name>
    <dbReference type="NCBI Taxonomy" id="79923"/>
    <lineage>
        <taxon>Eukaryota</taxon>
        <taxon>Metazoa</taxon>
        <taxon>Spiralia</taxon>
        <taxon>Lophotrochozoa</taxon>
        <taxon>Platyhelminthes</taxon>
        <taxon>Trematoda</taxon>
        <taxon>Digenea</taxon>
        <taxon>Opisthorchiida</taxon>
        <taxon>Opisthorchiata</taxon>
        <taxon>Opisthorchiidae</taxon>
        <taxon>Clonorchis</taxon>
    </lineage>
</organism>
<feature type="region of interest" description="Disordered" evidence="2">
    <location>
        <begin position="132"/>
        <end position="152"/>
    </location>
</feature>
<evidence type="ECO:0000313" key="5">
    <source>
        <dbReference type="Proteomes" id="UP000008909"/>
    </source>
</evidence>
<evidence type="ECO:0000313" key="4">
    <source>
        <dbReference type="EMBL" id="GAA54701.1"/>
    </source>
</evidence>
<dbReference type="Pfam" id="PF13598">
    <property type="entry name" value="DUF4139"/>
    <property type="match status" value="1"/>
</dbReference>
<protein>
    <recommendedName>
        <fullName evidence="3">DUF4139 domain-containing protein</fullName>
    </recommendedName>
</protein>
<accession>G7YP20</accession>
<dbReference type="Proteomes" id="UP000008909">
    <property type="component" value="Unassembled WGS sequence"/>
</dbReference>
<dbReference type="InterPro" id="IPR037291">
    <property type="entry name" value="DUF4139"/>
</dbReference>
<reference evidence="4" key="1">
    <citation type="journal article" date="2011" name="Genome Biol.">
        <title>The draft genome of the carcinogenic human liver fluke Clonorchis sinensis.</title>
        <authorList>
            <person name="Wang X."/>
            <person name="Chen W."/>
            <person name="Huang Y."/>
            <person name="Sun J."/>
            <person name="Men J."/>
            <person name="Liu H."/>
            <person name="Luo F."/>
            <person name="Guo L."/>
            <person name="Lv X."/>
            <person name="Deng C."/>
            <person name="Zhou C."/>
            <person name="Fan Y."/>
            <person name="Li X."/>
            <person name="Huang L."/>
            <person name="Hu Y."/>
            <person name="Liang C."/>
            <person name="Hu X."/>
            <person name="Xu J."/>
            <person name="Yu X."/>
        </authorList>
    </citation>
    <scope>NUCLEOTIDE SEQUENCE [LARGE SCALE GENOMIC DNA]</scope>
    <source>
        <strain evidence="4">Henan</strain>
    </source>
</reference>
<sequence length="1035" mass="117233">MSTAISVVDEAKILHKFERKSTFFIFQPGPVVTLEVSPYEDKDDSDRNEGHPAAVKFRMDAAQQAYIQDVSYHTSQPDRHEQEVHERRQAVTRQLIKSNRKMQTLNTRFQRLLKQQCVLDSFADSLIAKKVTSHTADESNTHEDVRHGRERSKRRVWRSRSLSRKRKMQKELEGTMQFGDLSHIEAMRNFFTLYNNQTQQLDEDVNVVSEALEQCRVEIEDLEAQLDQLSICHDLVSSKELHVLLESKSSESPTLELSYSVERATWNPCYDIRLSSSSATLQMYVKCAPLVIINKGGTAVQCSRIFKMRRKLDLKHHYLFVPIRPLITYYGLVSQTTGEDWEPDKLTLSTVHPSRTARWRIPELKEERLTFKDEERRAGVRRRVGIDKACRKLKSRSLNCETYDESHVQPIDEAAVYLTESVCCNTGIRPVCLLPSQGQSDPVAARKDQSKPIIPRKWLGTSAETDIIYELEKSRNQTLMDLHRSDPRCTTSAKEEHHIADSTQTPENLTLSRYNFMMGHENDSGPNAMTCSSLPPGIHFPSLTYEVNNKPLCIRGNGEPQRVTLGTLEFRPSLEYVTIPKLLPKAFLRVRMHNTSEFALLEGPASVYLDNSFNGKTTISATAVQEELFCDLGVDPGVHVTYKPRHKYKKSGSFIGGGKTMSITFTQVISVTNSYPRSLQITVIDQLPVSTDDKLKVQLLEPSVKNLDRYDSTKPVRITKNRTIEWDVKLSPLRSYLPQLLNLSVDAVLTAAAAAADDDDDDELKTFYPNRPPIKTWGPRQYLSSCTEIMPTTNNTLMPHQASLGAISRVDLFAAYSGVGALKHWISDRTVTLLKSRRNTPPGPEHNLTRQIIRRQLKVSVRADRELWWTRNAMELEETQKASNAKILFKLIRATGPRKSSCPLSKKKLVVSAVITGDQLDPSRNGTVRITCPSSPNVSPVKHGLESSKRDAGLIGVALTEDSHSVRCYNNAIRINDSILVFLDFQNASDSVDQSALLDTATHRGMPHESRELVLKYQVEHPIMKQINIISTNDQ</sequence>
<reference key="2">
    <citation type="submission" date="2011-10" db="EMBL/GenBank/DDBJ databases">
        <title>The genome and transcriptome sequence of Clonorchis sinensis provide insights into the carcinogenic liver fluke.</title>
        <authorList>
            <person name="Wang X."/>
            <person name="Huang Y."/>
            <person name="Chen W."/>
            <person name="Liu H."/>
            <person name="Guo L."/>
            <person name="Chen Y."/>
            <person name="Luo F."/>
            <person name="Zhou W."/>
            <person name="Sun J."/>
            <person name="Mao Q."/>
            <person name="Liang P."/>
            <person name="Zhou C."/>
            <person name="Tian Y."/>
            <person name="Men J."/>
            <person name="Lv X."/>
            <person name="Huang L."/>
            <person name="Zhou J."/>
            <person name="Hu Y."/>
            <person name="Li R."/>
            <person name="Zhang F."/>
            <person name="Lei H."/>
            <person name="Li X."/>
            <person name="Hu X."/>
            <person name="Liang C."/>
            <person name="Xu J."/>
            <person name="Wu Z."/>
            <person name="Yu X."/>
        </authorList>
    </citation>
    <scope>NUCLEOTIDE SEQUENCE</scope>
    <source>
        <strain>Henan</strain>
    </source>
</reference>
<keyword evidence="1" id="KW-0175">Coiled coil</keyword>
<name>G7YP20_CLOSI</name>
<proteinExistence type="predicted"/>
<keyword evidence="5" id="KW-1185">Reference proteome</keyword>
<dbReference type="AlphaFoldDB" id="G7YP20"/>
<dbReference type="PANTHER" id="PTHR31005">
    <property type="entry name" value="DUF4139 DOMAIN-CONTAINING PROTEIN"/>
    <property type="match status" value="1"/>
</dbReference>